<evidence type="ECO:0000256" key="2">
    <source>
        <dbReference type="ARBA" id="ARBA00022598"/>
    </source>
</evidence>
<feature type="domain" description="GS catalytic" evidence="5">
    <location>
        <begin position="120"/>
        <end position="457"/>
    </location>
</feature>
<sequence>MVELPKNPTDEQLCAFIKDSDLEYATVGFVDFQGAVRAKYVSRKKLESALEEMAFPLISLVLDPTDAILFAPNLADPDSGFSDRPARLVSQTACLLPWEREGRNLFILAEFTGEGELYCPRGLYRRVYDKSVSLGFQPCHSLEYEFTLFNETSQSAFDKGYRDLQVATPHKSYYSLVRQGTQSEFYNQLMDMAALTGISLESLHEEMGPGFMEAALQYGAGVDVADSAVLFRTFAKIIAQRNDMLMSFMARWSNDADGQSGHVHMSLADLEGQPLFHDDGDADKMSQTMKYFIGGLQAAMGDFLLMFAPNINSFKRLVPGIFAPISAEWGIENRTCAIRAIPGKPKSSRIECRTPGADSNPYLSLAGVLAAGLYGIENRIEPSQPTKGNAYEAEVPEALRLPGSFAEAIERFRGSSVARSYFGDMFVDAYADTRAEQLHQFAAMVTDRELERFFELV</sequence>
<name>A0A501PL51_9PROT</name>
<protein>
    <submittedName>
        <fullName evidence="6">Glutamine synthetase</fullName>
    </submittedName>
</protein>
<dbReference type="Gene3D" id="3.30.590.10">
    <property type="entry name" value="Glutamine synthetase/guanido kinase, catalytic domain"/>
    <property type="match status" value="1"/>
</dbReference>
<keyword evidence="7" id="KW-1185">Reference proteome</keyword>
<dbReference type="EMBL" id="VFIY01000006">
    <property type="protein sequence ID" value="TPD60654.1"/>
    <property type="molecule type" value="Genomic_DNA"/>
</dbReference>
<proteinExistence type="inferred from homology"/>
<comment type="cofactor">
    <cofactor evidence="1">
        <name>Mg(2+)</name>
        <dbReference type="ChEBI" id="CHEBI:18420"/>
    </cofactor>
</comment>
<dbReference type="OrthoDB" id="9807095at2"/>
<evidence type="ECO:0000256" key="1">
    <source>
        <dbReference type="ARBA" id="ARBA00001946"/>
    </source>
</evidence>
<evidence type="ECO:0000313" key="6">
    <source>
        <dbReference type="EMBL" id="TPD60654.1"/>
    </source>
</evidence>
<dbReference type="PANTHER" id="PTHR43785:SF12">
    <property type="entry name" value="TYPE-1 GLUTAMINE SYNTHETASE 2"/>
    <property type="match status" value="1"/>
</dbReference>
<comment type="similarity">
    <text evidence="3 4">Belongs to the glutamine synthetase family.</text>
</comment>
<evidence type="ECO:0000259" key="5">
    <source>
        <dbReference type="PROSITE" id="PS51987"/>
    </source>
</evidence>
<evidence type="ECO:0000256" key="4">
    <source>
        <dbReference type="RuleBase" id="RU000384"/>
    </source>
</evidence>
<dbReference type="InterPro" id="IPR014746">
    <property type="entry name" value="Gln_synth/guanido_kin_cat_dom"/>
</dbReference>
<organism evidence="6 7">
    <name type="scientific">Emcibacter nanhaiensis</name>
    <dbReference type="NCBI Taxonomy" id="1505037"/>
    <lineage>
        <taxon>Bacteria</taxon>
        <taxon>Pseudomonadati</taxon>
        <taxon>Pseudomonadota</taxon>
        <taxon>Alphaproteobacteria</taxon>
        <taxon>Emcibacterales</taxon>
        <taxon>Emcibacteraceae</taxon>
        <taxon>Emcibacter</taxon>
    </lineage>
</organism>
<keyword evidence="2" id="KW-0436">Ligase</keyword>
<dbReference type="Pfam" id="PF00120">
    <property type="entry name" value="Gln-synt_C"/>
    <property type="match status" value="1"/>
</dbReference>
<dbReference type="RefSeq" id="WP_139940240.1">
    <property type="nucleotide sequence ID" value="NZ_JBHSYP010000008.1"/>
</dbReference>
<dbReference type="Proteomes" id="UP000319148">
    <property type="component" value="Unassembled WGS sequence"/>
</dbReference>
<dbReference type="GO" id="GO:0004356">
    <property type="term" value="F:glutamine synthetase activity"/>
    <property type="evidence" value="ECO:0007669"/>
    <property type="project" value="InterPro"/>
</dbReference>
<dbReference type="PANTHER" id="PTHR43785">
    <property type="entry name" value="GAMMA-GLUTAMYLPUTRESCINE SYNTHETASE"/>
    <property type="match status" value="1"/>
</dbReference>
<dbReference type="SUPFAM" id="SSF54368">
    <property type="entry name" value="Glutamine synthetase, N-terminal domain"/>
    <property type="match status" value="1"/>
</dbReference>
<evidence type="ECO:0000256" key="3">
    <source>
        <dbReference type="PROSITE-ProRule" id="PRU01331"/>
    </source>
</evidence>
<dbReference type="InterPro" id="IPR008146">
    <property type="entry name" value="Gln_synth_cat_dom"/>
</dbReference>
<comment type="caution">
    <text evidence="6">The sequence shown here is derived from an EMBL/GenBank/DDBJ whole genome shotgun (WGS) entry which is preliminary data.</text>
</comment>
<accession>A0A501PL51</accession>
<dbReference type="PROSITE" id="PS51987">
    <property type="entry name" value="GS_CATALYTIC"/>
    <property type="match status" value="1"/>
</dbReference>
<dbReference type="GO" id="GO:0006542">
    <property type="term" value="P:glutamine biosynthetic process"/>
    <property type="evidence" value="ECO:0007669"/>
    <property type="project" value="InterPro"/>
</dbReference>
<reference evidence="7" key="1">
    <citation type="submission" date="2019-06" db="EMBL/GenBank/DDBJ databases">
        <title>The complete genome of Emcibacter congregatus ZYLT.</title>
        <authorList>
            <person name="Zhao Z."/>
        </authorList>
    </citation>
    <scope>NUCLEOTIDE SEQUENCE [LARGE SCALE GENOMIC DNA]</scope>
    <source>
        <strain evidence="7">MCCC 1A06723</strain>
    </source>
</reference>
<gene>
    <name evidence="6" type="ORF">FIV46_07975</name>
</gene>
<dbReference type="AlphaFoldDB" id="A0A501PL51"/>
<dbReference type="SMART" id="SM01230">
    <property type="entry name" value="Gln-synt_C"/>
    <property type="match status" value="1"/>
</dbReference>
<dbReference type="InterPro" id="IPR036651">
    <property type="entry name" value="Gln_synt_N_sf"/>
</dbReference>
<dbReference type="SUPFAM" id="SSF55931">
    <property type="entry name" value="Glutamine synthetase/guanido kinase"/>
    <property type="match status" value="1"/>
</dbReference>
<evidence type="ECO:0000313" key="7">
    <source>
        <dbReference type="Proteomes" id="UP000319148"/>
    </source>
</evidence>